<protein>
    <submittedName>
        <fullName evidence="1">Uncharacterized protein</fullName>
    </submittedName>
</protein>
<evidence type="ECO:0000313" key="2">
    <source>
        <dbReference type="Proteomes" id="UP000798662"/>
    </source>
</evidence>
<name>A0ACC3BKR9_PYRYE</name>
<keyword evidence="2" id="KW-1185">Reference proteome</keyword>
<evidence type="ECO:0000313" key="1">
    <source>
        <dbReference type="EMBL" id="KAK1858535.1"/>
    </source>
</evidence>
<organism evidence="1 2">
    <name type="scientific">Pyropia yezoensis</name>
    <name type="common">Susabi-nori</name>
    <name type="synonym">Porphyra yezoensis</name>
    <dbReference type="NCBI Taxonomy" id="2788"/>
    <lineage>
        <taxon>Eukaryota</taxon>
        <taxon>Rhodophyta</taxon>
        <taxon>Bangiophyceae</taxon>
        <taxon>Bangiales</taxon>
        <taxon>Bangiaceae</taxon>
        <taxon>Pyropia</taxon>
    </lineage>
</organism>
<accession>A0ACC3BKR9</accession>
<sequence length="969" mass="102460">MVPVPKTAQRAPRFRALLRVLLGVSALPADVDVLVGTLFATMYQLEERCPSLCCHFHMSGVSAATGKSFFVILYDAALAVHDEAKRVIQTVYTHLHAQLSMTTTAAILRRSLCGSGEAEPGVPADRIASAATPAATALSAAVAEGDLPATGGSDSGVKRKEPPEQDGGARPRNAGAPSPEALPAPPSTGDHPTPAAPLPAADATLLPATAPTPPLDPTSTFFEKPDVYFPSDAAIWCMEALFTVSVKGWVGPVRDTMKVVRTALLHKYGMSCRAFMQGKLPWWPVDVHNTIESDDLGGTPKCMHFPYPVAVQRRHLPTGERTRNADDVEEAMVTLTEIGTTKTPDFHLIVAVLLLLFDKEVSGRVAILDRLETFGIEIDPSISMVPDETMEGVTMDDPLLKDSLGLAAGTPLPSSPPSSPPATPSPGCSRGADGSKTDGPSAVALARIAARRAAGAASGEAAAAQRLIKAKAAAARESLKRKGSPPAPPSAKKSKSQSRRDALDLLLPMLDPSDDVVRLSLHVEAEMLPQHTYLLLATNWSPPDVLNVDNEAEIEVVPSAEWHAFSKSQEGLERVLDETVVRSARKKLMEKAAEMRAGGEVDVDSECPVAAKVNMTGKDGAMRVSMATLVAMGGLHIAAERLQAFRGVVSWLQEAAGMYNNRVPTFYGDKSSTIGDLGTEIMEVVLKSSPTTVVWRTDVQALDDPGEDSSLSASRLVANMGSTWMTDDFVAVNQTILRRWVKVNKPHSYALPCSFFVLLLLPPRGPAHTAAVTAAVNAAADEAFRLAGVVQQLAGVSNIKNSHWVAYAVHLPSKTVTQYDSDSHFAGLQADVSEALARVKAMGRRLRTLVDAAAVAAQDKEGAPAGGVAASGDGGEGGEGAEDKSAAGGKKAWSQKKVRAPVQTDTTSCGAFAFSFVWHTLREEKSKVQAGDAAAVRLEMVASVVRDGLIQEEELAARSARAAADAMMA</sequence>
<gene>
    <name evidence="1" type="ORF">I4F81_001136</name>
</gene>
<proteinExistence type="predicted"/>
<dbReference type="Proteomes" id="UP000798662">
    <property type="component" value="Chromosome 1"/>
</dbReference>
<reference evidence="1" key="1">
    <citation type="submission" date="2019-11" db="EMBL/GenBank/DDBJ databases">
        <title>Nori genome reveals adaptations in red seaweeds to the harsh intertidal environment.</title>
        <authorList>
            <person name="Wang D."/>
            <person name="Mao Y."/>
        </authorList>
    </citation>
    <scope>NUCLEOTIDE SEQUENCE</scope>
    <source>
        <tissue evidence="1">Gametophyte</tissue>
    </source>
</reference>
<dbReference type="EMBL" id="CM020618">
    <property type="protein sequence ID" value="KAK1858535.1"/>
    <property type="molecule type" value="Genomic_DNA"/>
</dbReference>
<comment type="caution">
    <text evidence="1">The sequence shown here is derived from an EMBL/GenBank/DDBJ whole genome shotgun (WGS) entry which is preliminary data.</text>
</comment>